<evidence type="ECO:0000256" key="15">
    <source>
        <dbReference type="SAM" id="MobiDB-lite"/>
    </source>
</evidence>
<keyword evidence="18" id="KW-1185">Reference proteome</keyword>
<dbReference type="GO" id="GO:0016787">
    <property type="term" value="F:hydrolase activity"/>
    <property type="evidence" value="ECO:0007669"/>
    <property type="project" value="UniProtKB-KW"/>
</dbReference>
<evidence type="ECO:0000256" key="1">
    <source>
        <dbReference type="ARBA" id="ARBA00004167"/>
    </source>
</evidence>
<dbReference type="GO" id="GO:0005739">
    <property type="term" value="C:mitochondrion"/>
    <property type="evidence" value="ECO:0007669"/>
    <property type="project" value="UniProtKB-SubCell"/>
</dbReference>
<comment type="subcellular location">
    <subcellularLocation>
        <location evidence="1">Membrane</location>
        <topology evidence="1">Single-pass membrane protein</topology>
    </subcellularLocation>
    <subcellularLocation>
        <location evidence="2">Mitochondrion</location>
    </subcellularLocation>
</comment>
<evidence type="ECO:0000256" key="8">
    <source>
        <dbReference type="ARBA" id="ARBA00022723"/>
    </source>
</evidence>
<evidence type="ECO:0000256" key="2">
    <source>
        <dbReference type="ARBA" id="ARBA00004173"/>
    </source>
</evidence>
<dbReference type="Pfam" id="PF00565">
    <property type="entry name" value="SNase"/>
    <property type="match status" value="1"/>
</dbReference>
<feature type="domain" description="TNase-like" evidence="16">
    <location>
        <begin position="79"/>
        <end position="237"/>
    </location>
</feature>
<dbReference type="FunFam" id="2.40.50.90:FF:000029">
    <property type="entry name" value="Probable endonuclease lcl3"/>
    <property type="match status" value="1"/>
</dbReference>
<evidence type="ECO:0000256" key="13">
    <source>
        <dbReference type="ARBA" id="ARBA00023128"/>
    </source>
</evidence>
<evidence type="ECO:0000256" key="3">
    <source>
        <dbReference type="ARBA" id="ARBA00005435"/>
    </source>
</evidence>
<dbReference type="Gene3D" id="2.40.50.90">
    <property type="match status" value="1"/>
</dbReference>
<evidence type="ECO:0000256" key="5">
    <source>
        <dbReference type="ARBA" id="ARBA00014651"/>
    </source>
</evidence>
<sequence length="278" mass="31404">MRWPPWSSDAGNEDSNKKQQIAWADTLNATNWSNYANPETVVPTVVLTATILLSVRVYRLYLRRIPDATHVQPGFFRKRSLFGTVTRVGDGDNFHLFHTPGGRLAGWGWLRKVPEKAADLRKHTIAVRIAGVDAPEAAHFGKTAQPYSGEALTWLRSYILGRRVRAHIYKRDQYDRLVATVYVRNGLFRRDVGREMLKAGLATVYEAKSGAEFGKKEDNYRSIEAWAKSKKKGMWAGSQKDYESPRDYKTRTGGTEEPKAKQKKPVKSILSSIFGSGK</sequence>
<evidence type="ECO:0000313" key="18">
    <source>
        <dbReference type="Proteomes" id="UP000091956"/>
    </source>
</evidence>
<keyword evidence="6" id="KW-0812">Transmembrane</keyword>
<dbReference type="GO" id="GO:0016020">
    <property type="term" value="C:membrane"/>
    <property type="evidence" value="ECO:0007669"/>
    <property type="project" value="UniProtKB-SubCell"/>
</dbReference>
<evidence type="ECO:0000259" key="16">
    <source>
        <dbReference type="PROSITE" id="PS50830"/>
    </source>
</evidence>
<keyword evidence="8" id="KW-0479">Metal-binding</keyword>
<dbReference type="Proteomes" id="UP000091956">
    <property type="component" value="Unassembled WGS sequence"/>
</dbReference>
<evidence type="ECO:0000256" key="14">
    <source>
        <dbReference type="ARBA" id="ARBA00023136"/>
    </source>
</evidence>
<keyword evidence="11" id="KW-0106">Calcium</keyword>
<dbReference type="EMBL" id="KV460250">
    <property type="protein sequence ID" value="OBT93771.1"/>
    <property type="molecule type" value="Genomic_DNA"/>
</dbReference>
<name>A0A1B8GD65_9PEZI</name>
<dbReference type="RefSeq" id="XP_018127504.1">
    <property type="nucleotide sequence ID" value="XM_018277593.2"/>
</dbReference>
<dbReference type="PANTHER" id="PTHR12302">
    <property type="entry name" value="EBNA2 BINDING PROTEIN P100"/>
    <property type="match status" value="1"/>
</dbReference>
<evidence type="ECO:0000256" key="10">
    <source>
        <dbReference type="ARBA" id="ARBA00022801"/>
    </source>
</evidence>
<evidence type="ECO:0000256" key="11">
    <source>
        <dbReference type="ARBA" id="ARBA00022837"/>
    </source>
</evidence>
<dbReference type="PROSITE" id="PS50830">
    <property type="entry name" value="TNASE_3"/>
    <property type="match status" value="1"/>
</dbReference>
<keyword evidence="10" id="KW-0378">Hydrolase</keyword>
<keyword evidence="7" id="KW-0540">Nuclease</keyword>
<evidence type="ECO:0000313" key="17">
    <source>
        <dbReference type="EMBL" id="OBT93771.1"/>
    </source>
</evidence>
<comment type="similarity">
    <text evidence="3">Belongs to the LCL3 family.</text>
</comment>
<proteinExistence type="inferred from homology"/>
<reference evidence="17 18" key="1">
    <citation type="submission" date="2016-03" db="EMBL/GenBank/DDBJ databases">
        <title>Comparative genomics of Pseudogymnoascus destructans, the fungus causing white-nose syndrome of bats.</title>
        <authorList>
            <person name="Palmer J.M."/>
            <person name="Drees K.P."/>
            <person name="Foster J.T."/>
            <person name="Lindner D.L."/>
        </authorList>
    </citation>
    <scope>NUCLEOTIDE SEQUENCE [LARGE SCALE GENOMIC DNA]</scope>
    <source>
        <strain evidence="17 18">UAMH 10579</strain>
    </source>
</reference>
<evidence type="ECO:0000256" key="6">
    <source>
        <dbReference type="ARBA" id="ARBA00022692"/>
    </source>
</evidence>
<organism evidence="17 18">
    <name type="scientific">Pseudogymnoascus verrucosus</name>
    <dbReference type="NCBI Taxonomy" id="342668"/>
    <lineage>
        <taxon>Eukaryota</taxon>
        <taxon>Fungi</taxon>
        <taxon>Dikarya</taxon>
        <taxon>Ascomycota</taxon>
        <taxon>Pezizomycotina</taxon>
        <taxon>Leotiomycetes</taxon>
        <taxon>Thelebolales</taxon>
        <taxon>Thelebolaceae</taxon>
        <taxon>Pseudogymnoascus</taxon>
    </lineage>
</organism>
<dbReference type="SUPFAM" id="SSF50199">
    <property type="entry name" value="Staphylococcal nuclease"/>
    <property type="match status" value="1"/>
</dbReference>
<evidence type="ECO:0000256" key="7">
    <source>
        <dbReference type="ARBA" id="ARBA00022722"/>
    </source>
</evidence>
<dbReference type="OrthoDB" id="430293at2759"/>
<dbReference type="GO" id="GO:0046872">
    <property type="term" value="F:metal ion binding"/>
    <property type="evidence" value="ECO:0007669"/>
    <property type="project" value="UniProtKB-KW"/>
</dbReference>
<feature type="region of interest" description="Disordered" evidence="15">
    <location>
        <begin position="230"/>
        <end position="278"/>
    </location>
</feature>
<dbReference type="InterPro" id="IPR035437">
    <property type="entry name" value="SNase_OB-fold_sf"/>
</dbReference>
<evidence type="ECO:0000256" key="9">
    <source>
        <dbReference type="ARBA" id="ARBA00022759"/>
    </source>
</evidence>
<gene>
    <name evidence="17" type="primary">LCL3</name>
    <name evidence="17" type="ORF">VE01_08165</name>
</gene>
<evidence type="ECO:0000256" key="12">
    <source>
        <dbReference type="ARBA" id="ARBA00022989"/>
    </source>
</evidence>
<feature type="compositionally biased region" description="Basic and acidic residues" evidence="15">
    <location>
        <begin position="240"/>
        <end position="260"/>
    </location>
</feature>
<dbReference type="InterPro" id="IPR016071">
    <property type="entry name" value="Staphylococal_nuclease_OB-fold"/>
</dbReference>
<dbReference type="PANTHER" id="PTHR12302:SF3">
    <property type="entry name" value="SERINE_THREONINE-PROTEIN KINASE 31"/>
    <property type="match status" value="1"/>
</dbReference>
<dbReference type="GeneID" id="28841551"/>
<dbReference type="SMART" id="SM00318">
    <property type="entry name" value="SNc"/>
    <property type="match status" value="1"/>
</dbReference>
<dbReference type="AlphaFoldDB" id="A0A1B8GD65"/>
<accession>A0A1B8GD65</accession>
<protein>
    <recommendedName>
        <fullName evidence="4">Probable endonuclease LCL3</fullName>
    </recommendedName>
    <alternativeName>
        <fullName evidence="5">Probable endonuclease lcl3</fullName>
    </alternativeName>
</protein>
<reference evidence="18" key="2">
    <citation type="journal article" date="2018" name="Nat. Commun.">
        <title>Extreme sensitivity to ultraviolet light in the fungal pathogen causing white-nose syndrome of bats.</title>
        <authorList>
            <person name="Palmer J.M."/>
            <person name="Drees K.P."/>
            <person name="Foster J.T."/>
            <person name="Lindner D.L."/>
        </authorList>
    </citation>
    <scope>NUCLEOTIDE SEQUENCE [LARGE SCALE GENOMIC DNA]</scope>
    <source>
        <strain evidence="18">UAMH 10579</strain>
    </source>
</reference>
<keyword evidence="14" id="KW-0472">Membrane</keyword>
<feature type="compositionally biased region" description="Polar residues" evidence="15">
    <location>
        <begin position="269"/>
        <end position="278"/>
    </location>
</feature>
<dbReference type="GO" id="GO:0004519">
    <property type="term" value="F:endonuclease activity"/>
    <property type="evidence" value="ECO:0007669"/>
    <property type="project" value="UniProtKB-KW"/>
</dbReference>
<keyword evidence="12" id="KW-1133">Transmembrane helix</keyword>
<dbReference type="STRING" id="342668.A0A1B8GD65"/>
<keyword evidence="13" id="KW-0496">Mitochondrion</keyword>
<evidence type="ECO:0000256" key="4">
    <source>
        <dbReference type="ARBA" id="ARBA00013404"/>
    </source>
</evidence>
<keyword evidence="9 17" id="KW-0255">Endonuclease</keyword>